<dbReference type="SUPFAM" id="SSF51735">
    <property type="entry name" value="NAD(P)-binding Rossmann-fold domains"/>
    <property type="match status" value="1"/>
</dbReference>
<evidence type="ECO:0008006" key="5">
    <source>
        <dbReference type="Google" id="ProtNLM"/>
    </source>
</evidence>
<dbReference type="InterPro" id="IPR051450">
    <property type="entry name" value="Gfo/Idh/MocA_Oxidoreductases"/>
</dbReference>
<dbReference type="SUPFAM" id="SSF55347">
    <property type="entry name" value="Glyceraldehyde-3-phosphate dehydrogenase-like, C-terminal domain"/>
    <property type="match status" value="1"/>
</dbReference>
<dbReference type="EMBL" id="LMYN01000009">
    <property type="protein sequence ID" value="KSA03463.1"/>
    <property type="molecule type" value="Genomic_DNA"/>
</dbReference>
<protein>
    <recommendedName>
        <fullName evidence="5">Gfo/Idh/MocA-like oxidoreductase N-terminal domain-containing protein</fullName>
    </recommendedName>
</protein>
<comment type="caution">
    <text evidence="3">The sequence shown here is derived from an EMBL/GenBank/DDBJ whole genome shotgun (WGS) entry which is preliminary data.</text>
</comment>
<dbReference type="InterPro" id="IPR004104">
    <property type="entry name" value="Gfo/Idh/MocA-like_OxRdtase_C"/>
</dbReference>
<evidence type="ECO:0000313" key="3">
    <source>
        <dbReference type="EMBL" id="KSA03463.1"/>
    </source>
</evidence>
<proteinExistence type="predicted"/>
<dbReference type="Pfam" id="PF02894">
    <property type="entry name" value="GFO_IDH_MocA_C"/>
    <property type="match status" value="1"/>
</dbReference>
<keyword evidence="4" id="KW-1185">Reference proteome</keyword>
<evidence type="ECO:0000259" key="1">
    <source>
        <dbReference type="Pfam" id="PF01408"/>
    </source>
</evidence>
<dbReference type="Pfam" id="PF01408">
    <property type="entry name" value="GFO_IDH_MocA"/>
    <property type="match status" value="1"/>
</dbReference>
<dbReference type="GeneID" id="26837788"/>
<dbReference type="PANTHER" id="PTHR43377">
    <property type="entry name" value="BILIVERDIN REDUCTASE A"/>
    <property type="match status" value="1"/>
</dbReference>
<gene>
    <name evidence="3" type="ORF">AC631_00779</name>
</gene>
<evidence type="ECO:0000259" key="2">
    <source>
        <dbReference type="Pfam" id="PF02894"/>
    </source>
</evidence>
<feature type="domain" description="Gfo/Idh/MocA-like oxidoreductase N-terminal" evidence="1">
    <location>
        <begin position="7"/>
        <end position="129"/>
    </location>
</feature>
<dbReference type="OrthoDB" id="64915at2759"/>
<evidence type="ECO:0000313" key="4">
    <source>
        <dbReference type="Proteomes" id="UP000054251"/>
    </source>
</evidence>
<organism evidence="3 4">
    <name type="scientific">Debaryomyces fabryi</name>
    <dbReference type="NCBI Taxonomy" id="58627"/>
    <lineage>
        <taxon>Eukaryota</taxon>
        <taxon>Fungi</taxon>
        <taxon>Dikarya</taxon>
        <taxon>Ascomycota</taxon>
        <taxon>Saccharomycotina</taxon>
        <taxon>Pichiomycetes</taxon>
        <taxon>Debaryomycetaceae</taxon>
        <taxon>Debaryomyces</taxon>
    </lineage>
</organism>
<feature type="domain" description="Gfo/Idh/MocA-like oxidoreductase C-terminal" evidence="2">
    <location>
        <begin position="143"/>
        <end position="362"/>
    </location>
</feature>
<dbReference type="Gene3D" id="3.30.360.10">
    <property type="entry name" value="Dihydrodipicolinate Reductase, domain 2"/>
    <property type="match status" value="1"/>
</dbReference>
<accession>A0A0V1Q4Q4</accession>
<dbReference type="Gene3D" id="3.40.50.720">
    <property type="entry name" value="NAD(P)-binding Rossmann-like Domain"/>
    <property type="match status" value="1"/>
</dbReference>
<dbReference type="PANTHER" id="PTHR43377:SF1">
    <property type="entry name" value="BILIVERDIN REDUCTASE A"/>
    <property type="match status" value="1"/>
</dbReference>
<dbReference type="Proteomes" id="UP000054251">
    <property type="component" value="Unassembled WGS sequence"/>
</dbReference>
<dbReference type="GO" id="GO:0000166">
    <property type="term" value="F:nucleotide binding"/>
    <property type="evidence" value="ECO:0007669"/>
    <property type="project" value="InterPro"/>
</dbReference>
<sequence>MVASSLQIVVIGAGLIGPRHAQHVHQNPQTQLFGFVDPTPAGANAAEKFNTRSFKSIKEMIESCNETSTPYPDGAIVCTPNSLHISIAAELASHGIHLLVEKPLSSNAEESKALKEYTKMKNVKLLVGHHRRFNPFIIETKKNLKKVGNIVAVQGVWATRKADEYYKVSPWRTDINTGGGALLINMVHDIDLLQYLFGPVARVYAEPLPKERLEYPNADEGAALTLRFKNGVCGTFICSDSVTSPFNFEAGTGENPTIPFHEGLEGFYRVFGSEGTLSAPDLNLYHQKGIKNPEDKSWLSPVVKEPLISNRQQTLHSALPFDFQLDHFVDVINKKQEPFCTADDGMSALLCIDALIRSLKSGLPELVEDVNNILPNYDSLGLDEGNPALLKLN</sequence>
<name>A0A0V1Q4Q4_9ASCO</name>
<reference evidence="3 4" key="1">
    <citation type="submission" date="2015-11" db="EMBL/GenBank/DDBJ databases">
        <title>The genome of Debaryomyces fabryi.</title>
        <authorList>
            <person name="Tafer H."/>
            <person name="Lopandic K."/>
        </authorList>
    </citation>
    <scope>NUCLEOTIDE SEQUENCE [LARGE SCALE GENOMIC DNA]</scope>
    <source>
        <strain evidence="3 4">CBS 789</strain>
    </source>
</reference>
<dbReference type="InterPro" id="IPR036291">
    <property type="entry name" value="NAD(P)-bd_dom_sf"/>
</dbReference>
<dbReference type="InterPro" id="IPR000683">
    <property type="entry name" value="Gfo/Idh/MocA-like_OxRdtase_N"/>
</dbReference>
<dbReference type="AlphaFoldDB" id="A0A0V1Q4Q4"/>
<dbReference type="RefSeq" id="XP_015469565.1">
    <property type="nucleotide sequence ID" value="XM_015609609.1"/>
</dbReference>